<evidence type="ECO:0000313" key="3">
    <source>
        <dbReference type="Proteomes" id="UP000094271"/>
    </source>
</evidence>
<gene>
    <name evidence="1" type="ORF">BEI59_27530</name>
    <name evidence="2" type="ORF">BEI63_15580</name>
</gene>
<dbReference type="AlphaFoldDB" id="A0A1E3UBQ2"/>
<dbReference type="Proteomes" id="UP000094869">
    <property type="component" value="Unassembled WGS sequence"/>
</dbReference>
<evidence type="ECO:0000313" key="4">
    <source>
        <dbReference type="Proteomes" id="UP000094869"/>
    </source>
</evidence>
<comment type="caution">
    <text evidence="1">The sequence shown here is derived from an EMBL/GenBank/DDBJ whole genome shotgun (WGS) entry which is preliminary data.</text>
</comment>
<accession>A0A1E3UBQ2</accession>
<dbReference type="Proteomes" id="UP000094271">
    <property type="component" value="Unassembled WGS sequence"/>
</dbReference>
<keyword evidence="4" id="KW-1185">Reference proteome</keyword>
<name>A0A1E3UBQ2_9FIRM</name>
<evidence type="ECO:0000313" key="1">
    <source>
        <dbReference type="EMBL" id="ODR45170.1"/>
    </source>
</evidence>
<dbReference type="EMBL" id="MEHA01000028">
    <property type="protein sequence ID" value="ODR45170.1"/>
    <property type="molecule type" value="Genomic_DNA"/>
</dbReference>
<reference evidence="2 4" key="1">
    <citation type="submission" date="2016-08" db="EMBL/GenBank/DDBJ databases">
        <title>Characterization of Isolates of Eisenbergiella tayi Derived from Blood Cultures, Using Whole Genome Sequencing.</title>
        <authorList>
            <person name="Bernier A.-M."/>
            <person name="Burdz T."/>
            <person name="Wiebe D."/>
            <person name="Bernard K."/>
        </authorList>
    </citation>
    <scope>NUCLEOTIDE SEQUENCE [LARGE SCALE GENOMIC DNA]</scope>
    <source>
        <strain evidence="2 4">NML120146</strain>
    </source>
</reference>
<organism evidence="1 3">
    <name type="scientific">Eisenbergiella tayi</name>
    <dbReference type="NCBI Taxonomy" id="1432052"/>
    <lineage>
        <taxon>Bacteria</taxon>
        <taxon>Bacillati</taxon>
        <taxon>Bacillota</taxon>
        <taxon>Clostridia</taxon>
        <taxon>Lachnospirales</taxon>
        <taxon>Lachnospiraceae</taxon>
        <taxon>Eisenbergiella</taxon>
    </lineage>
</organism>
<protein>
    <submittedName>
        <fullName evidence="1">Uncharacterized protein</fullName>
    </submittedName>
</protein>
<dbReference type="EMBL" id="MEHD01000025">
    <property type="protein sequence ID" value="ODR54396.1"/>
    <property type="molecule type" value="Genomic_DNA"/>
</dbReference>
<sequence>MKTVSEQNESVLKPFFYLLRQRARRRIGREPNIHRNRRDFPNMQPYLSVTVDKMESRLYSGIFPCYDIIRTKQRRRSNEFIHKDI</sequence>
<proteinExistence type="predicted"/>
<evidence type="ECO:0000313" key="2">
    <source>
        <dbReference type="EMBL" id="ODR54396.1"/>
    </source>
</evidence>
<reference evidence="1 3" key="2">
    <citation type="submission" date="2016-08" db="EMBL/GenBank/DDBJ databases">
        <authorList>
            <person name="Seilhamer J.J."/>
        </authorList>
    </citation>
    <scope>NUCLEOTIDE SEQUENCE [LARGE SCALE GENOMIC DNA]</scope>
    <source>
        <strain evidence="1 3">NML150140-1</strain>
    </source>
</reference>